<dbReference type="NCBIfam" id="TIGR00392">
    <property type="entry name" value="ileS"/>
    <property type="match status" value="1"/>
</dbReference>
<dbReference type="GO" id="GO:0000049">
    <property type="term" value="F:tRNA binding"/>
    <property type="evidence" value="ECO:0007669"/>
    <property type="project" value="InterPro"/>
</dbReference>
<dbReference type="Gene3D" id="1.10.730.10">
    <property type="entry name" value="Isoleucyl-tRNA Synthetase, Domain 1"/>
    <property type="match status" value="1"/>
</dbReference>
<dbReference type="CDD" id="cd00818">
    <property type="entry name" value="IleRS_core"/>
    <property type="match status" value="1"/>
</dbReference>
<dbReference type="InterPro" id="IPR023586">
    <property type="entry name" value="Ile-tRNA-ligase_type2"/>
</dbReference>
<evidence type="ECO:0000256" key="4">
    <source>
        <dbReference type="ARBA" id="ARBA00022741"/>
    </source>
</evidence>
<dbReference type="GO" id="GO:0006428">
    <property type="term" value="P:isoleucyl-tRNA aminoacylation"/>
    <property type="evidence" value="ECO:0007669"/>
    <property type="project" value="InterPro"/>
</dbReference>
<evidence type="ECO:0000256" key="8">
    <source>
        <dbReference type="ARBA" id="ARBA00032665"/>
    </source>
</evidence>
<gene>
    <name evidence="14" type="ORF">HYPSUDRAFT_203485</name>
</gene>
<dbReference type="AlphaFoldDB" id="A0A0D2L247"/>
<dbReference type="SUPFAM" id="SSF52374">
    <property type="entry name" value="Nucleotidylyl transferase"/>
    <property type="match status" value="1"/>
</dbReference>
<evidence type="ECO:0000256" key="10">
    <source>
        <dbReference type="ARBA" id="ARBA00069879"/>
    </source>
</evidence>
<proteinExistence type="inferred from homology"/>
<dbReference type="GO" id="GO:0004822">
    <property type="term" value="F:isoleucine-tRNA ligase activity"/>
    <property type="evidence" value="ECO:0007669"/>
    <property type="project" value="UniProtKB-EC"/>
</dbReference>
<evidence type="ECO:0000256" key="11">
    <source>
        <dbReference type="RuleBase" id="RU363035"/>
    </source>
</evidence>
<dbReference type="PANTHER" id="PTHR42780">
    <property type="entry name" value="SOLEUCYL-TRNA SYNTHETASE"/>
    <property type="match status" value="1"/>
</dbReference>
<keyword evidence="4 11" id="KW-0547">Nucleotide-binding</keyword>
<protein>
    <recommendedName>
        <fullName evidence="10">Isoleucine--tRNA ligase, cytoplasmic</fullName>
        <ecNumber evidence="2">6.1.1.5</ecNumber>
    </recommendedName>
    <alternativeName>
        <fullName evidence="8">Isoleucyl-tRNA synthetase</fullName>
    </alternativeName>
</protein>
<dbReference type="GO" id="GO:0005524">
    <property type="term" value="F:ATP binding"/>
    <property type="evidence" value="ECO:0007669"/>
    <property type="project" value="UniProtKB-KW"/>
</dbReference>
<dbReference type="InterPro" id="IPR002300">
    <property type="entry name" value="aa-tRNA-synth_Ia"/>
</dbReference>
<evidence type="ECO:0000259" key="12">
    <source>
        <dbReference type="Pfam" id="PF00133"/>
    </source>
</evidence>
<keyword evidence="5 11" id="KW-0067">ATP-binding</keyword>
<comment type="catalytic activity">
    <reaction evidence="9">
        <text>tRNA(Ile) + L-isoleucine + ATP = L-isoleucyl-tRNA(Ile) + AMP + diphosphate</text>
        <dbReference type="Rhea" id="RHEA:11060"/>
        <dbReference type="Rhea" id="RHEA-COMP:9666"/>
        <dbReference type="Rhea" id="RHEA-COMP:9695"/>
        <dbReference type="ChEBI" id="CHEBI:30616"/>
        <dbReference type="ChEBI" id="CHEBI:33019"/>
        <dbReference type="ChEBI" id="CHEBI:58045"/>
        <dbReference type="ChEBI" id="CHEBI:78442"/>
        <dbReference type="ChEBI" id="CHEBI:78528"/>
        <dbReference type="ChEBI" id="CHEBI:456215"/>
        <dbReference type="EC" id="6.1.1.5"/>
    </reaction>
</comment>
<organism evidence="14 15">
    <name type="scientific">Hypholoma sublateritium (strain FD-334 SS-4)</name>
    <dbReference type="NCBI Taxonomy" id="945553"/>
    <lineage>
        <taxon>Eukaryota</taxon>
        <taxon>Fungi</taxon>
        <taxon>Dikarya</taxon>
        <taxon>Basidiomycota</taxon>
        <taxon>Agaricomycotina</taxon>
        <taxon>Agaricomycetes</taxon>
        <taxon>Agaricomycetidae</taxon>
        <taxon>Agaricales</taxon>
        <taxon>Agaricineae</taxon>
        <taxon>Strophariaceae</taxon>
        <taxon>Hypholoma</taxon>
    </lineage>
</organism>
<evidence type="ECO:0000256" key="5">
    <source>
        <dbReference type="ARBA" id="ARBA00022840"/>
    </source>
</evidence>
<dbReference type="InterPro" id="IPR013155">
    <property type="entry name" value="M/V/L/I-tRNA-synth_anticd-bd"/>
</dbReference>
<dbReference type="Pfam" id="PF00133">
    <property type="entry name" value="tRNA-synt_1"/>
    <property type="match status" value="1"/>
</dbReference>
<evidence type="ECO:0000256" key="1">
    <source>
        <dbReference type="ARBA" id="ARBA00005594"/>
    </source>
</evidence>
<dbReference type="Gene3D" id="3.40.50.620">
    <property type="entry name" value="HUPs"/>
    <property type="match status" value="2"/>
</dbReference>
<dbReference type="HAMAP" id="MF_02003">
    <property type="entry name" value="Ile_tRNA_synth_type2"/>
    <property type="match status" value="1"/>
</dbReference>
<dbReference type="OrthoDB" id="1706657at2759"/>
<dbReference type="SUPFAM" id="SSF50677">
    <property type="entry name" value="ValRS/IleRS/LeuRS editing domain"/>
    <property type="match status" value="1"/>
</dbReference>
<dbReference type="InterPro" id="IPR033709">
    <property type="entry name" value="Anticodon_Ile_ABEc"/>
</dbReference>
<dbReference type="FunFam" id="3.40.50.620:FF:000133">
    <property type="entry name" value="Isoleucyl-tRNA synthetase, cytoplasmic"/>
    <property type="match status" value="1"/>
</dbReference>
<evidence type="ECO:0000256" key="9">
    <source>
        <dbReference type="ARBA" id="ARBA00048359"/>
    </source>
</evidence>
<dbReference type="Gene3D" id="3.90.740.10">
    <property type="entry name" value="Valyl/Leucyl/Isoleucyl-tRNA synthetase, editing domain"/>
    <property type="match status" value="1"/>
</dbReference>
<dbReference type="InterPro" id="IPR014729">
    <property type="entry name" value="Rossmann-like_a/b/a_fold"/>
</dbReference>
<dbReference type="Pfam" id="PF08264">
    <property type="entry name" value="Anticodon_1"/>
    <property type="match status" value="1"/>
</dbReference>
<dbReference type="InterPro" id="IPR001412">
    <property type="entry name" value="aa-tRNA-synth_I_CS"/>
</dbReference>
<dbReference type="EMBL" id="KN817564">
    <property type="protein sequence ID" value="KJA20687.1"/>
    <property type="molecule type" value="Genomic_DNA"/>
</dbReference>
<dbReference type="STRING" id="945553.A0A0D2L247"/>
<evidence type="ECO:0000313" key="15">
    <source>
        <dbReference type="Proteomes" id="UP000054270"/>
    </source>
</evidence>
<dbReference type="InterPro" id="IPR009080">
    <property type="entry name" value="tRNAsynth_Ia_anticodon-bd"/>
</dbReference>
<keyword evidence="15" id="KW-1185">Reference proteome</keyword>
<dbReference type="PROSITE" id="PS00178">
    <property type="entry name" value="AA_TRNA_LIGASE_I"/>
    <property type="match status" value="1"/>
</dbReference>
<comment type="similarity">
    <text evidence="1 11">Belongs to the class-I aminoacyl-tRNA synthetase family.</text>
</comment>
<accession>A0A0D2L247</accession>
<feature type="domain" description="Methionyl/Valyl/Leucyl/Isoleucyl-tRNA synthetase anticodon-binding" evidence="13">
    <location>
        <begin position="698"/>
        <end position="850"/>
    </location>
</feature>
<evidence type="ECO:0000256" key="2">
    <source>
        <dbReference type="ARBA" id="ARBA00013165"/>
    </source>
</evidence>
<dbReference type="InterPro" id="IPR002301">
    <property type="entry name" value="Ile-tRNA-ligase"/>
</dbReference>
<dbReference type="SUPFAM" id="SSF47323">
    <property type="entry name" value="Anticodon-binding domain of a subclass of class I aminoacyl-tRNA synthetases"/>
    <property type="match status" value="1"/>
</dbReference>
<dbReference type="InterPro" id="IPR009008">
    <property type="entry name" value="Val/Leu/Ile-tRNA-synth_edit"/>
</dbReference>
<dbReference type="FunFam" id="3.40.50.620:FF:000023">
    <property type="entry name" value="Isoleucyl-tRNA synthetase,cytoplasmic"/>
    <property type="match status" value="1"/>
</dbReference>
<dbReference type="OMA" id="EIIVIHK"/>
<evidence type="ECO:0000256" key="3">
    <source>
        <dbReference type="ARBA" id="ARBA00022598"/>
    </source>
</evidence>
<keyword evidence="7 11" id="KW-0030">Aminoacyl-tRNA synthetase</keyword>
<dbReference type="CDD" id="cd07961">
    <property type="entry name" value="Anticodon_Ia_Ile_ABEc"/>
    <property type="match status" value="1"/>
</dbReference>
<keyword evidence="3 11" id="KW-0436">Ligase</keyword>
<dbReference type="FunFam" id="1.10.730.10:FF:000004">
    <property type="entry name" value="Isoleucyl-tRNA synthetase, cytoplasmic"/>
    <property type="match status" value="1"/>
</dbReference>
<dbReference type="GO" id="GO:0002161">
    <property type="term" value="F:aminoacyl-tRNA deacylase activity"/>
    <property type="evidence" value="ECO:0007669"/>
    <property type="project" value="InterPro"/>
</dbReference>
<dbReference type="Pfam" id="PF19302">
    <property type="entry name" value="DUF5915"/>
    <property type="match status" value="1"/>
</dbReference>
<evidence type="ECO:0000256" key="7">
    <source>
        <dbReference type="ARBA" id="ARBA00023146"/>
    </source>
</evidence>
<dbReference type="PANTHER" id="PTHR42780:SF1">
    <property type="entry name" value="ISOLEUCINE--TRNA LIGASE, CYTOPLASMIC"/>
    <property type="match status" value="1"/>
</dbReference>
<dbReference type="FunFam" id="3.90.740.10:FF:000044">
    <property type="entry name" value="Isoleucine--tRNA ligase"/>
    <property type="match status" value="1"/>
</dbReference>
<dbReference type="Proteomes" id="UP000054270">
    <property type="component" value="Unassembled WGS sequence"/>
</dbReference>
<evidence type="ECO:0000313" key="14">
    <source>
        <dbReference type="EMBL" id="KJA20687.1"/>
    </source>
</evidence>
<feature type="domain" description="Aminoacyl-tRNA synthetase class Ia" evidence="12">
    <location>
        <begin position="21"/>
        <end position="642"/>
    </location>
</feature>
<keyword evidence="6 11" id="KW-0648">Protein biosynthesis</keyword>
<sequence>MSFPEHDISAPFDFPKEEEKVIAFWREIDAFHTSLKLSEGRPEFSFYDGPPFATGLPHYGHLLAGTIKDIVTRHAHVSGFHVTRRFGWDTHGLPVEHEIDKQLGITGKEDVMAMGIDKYNDECRKIVMRYSSEWRRTVERMGRWIDFDDDYKTLNVTFMESVWWAFNELFKKGMVYRGLRVMPYSTGCTTPLSNFEAGLAYKDVNDPAVTVAFPLVDDPSTSFLAWTTTPWTLPSNLALCVHPDYTYIKIHDSERDQNFIIHENLLRTLYKDPKKAKYKKIGQFQGSDMNGWRYIPLFEYFTDQFEDKAFRVVVDTYVTDADGTGIVHQAPAFGEDDHRIAIANGVLRPDEMPPCPIDDAGVFTSEVPEFAGLHVKAADSPIQKVLKAKGRLIVQSTLNHSYPFCWRSGTPLIYRAIPAWFVKVTPIVDELVANNEGTRWVPQSVGDNRFGNWLANARDWNVSRNRYWGTPMPLWASEDMQEIICIGSIQELEELSGVKGITDLHRDKIDHITIPSKEGRGDLKRIEEIFDCWFESGSMPYAQLHYPFENKELFERTHPADFVSEGIDQTRGWFYTLLVLSTHLFGRAPWKNLIVTGLVLAADGKKMSKSLKNYPDPNVVIDKYGADATRMFLVNSPIVRGDNLRFREEGVREVISRVLLPWLNSFRFFMGHAALLKKATGVDFKYNEHAPLPNNVMDRWILARCQSLIRLVTEEMAAYRLYTIIPRLLDLVDELTNWYIRFNRKRLKGEDGKEDTISALNTLFEALFTLCLTMSSYTPFLTENIYQSLRTFIPENPAAGDTRSIHFLKFPAVKEEYFDVDIERQVKRMQAVIDLGRNVRERNNLSFKVPMKELLVFHPDTQYITDIKPLQRYIQSELNVRDIVFSSDEGLSGVKYRAVADWAVLGKKLRKDLGRVRNALPNVSSDEVKAYVTSGKIVVDGIELIEGDLTVQRYLEPPPASEGQFATNTDNDVVIRLDIQIYADLQGEWLARELTNRVQKLRKKAGLQATDDVHVFYRFDDGSGADLLKAIQENTAIITKTIGSLPADVKQKKKTSAVIIEEEQEIDDTKFMIYLARS</sequence>
<name>A0A0D2L247_HYPSF</name>
<evidence type="ECO:0000256" key="6">
    <source>
        <dbReference type="ARBA" id="ARBA00022917"/>
    </source>
</evidence>
<dbReference type="EC" id="6.1.1.5" evidence="2"/>
<evidence type="ECO:0000259" key="13">
    <source>
        <dbReference type="Pfam" id="PF08264"/>
    </source>
</evidence>
<dbReference type="PRINTS" id="PR00984">
    <property type="entry name" value="TRNASYNTHILE"/>
</dbReference>
<reference evidence="15" key="1">
    <citation type="submission" date="2014-04" db="EMBL/GenBank/DDBJ databases">
        <title>Evolutionary Origins and Diversification of the Mycorrhizal Mutualists.</title>
        <authorList>
            <consortium name="DOE Joint Genome Institute"/>
            <consortium name="Mycorrhizal Genomics Consortium"/>
            <person name="Kohler A."/>
            <person name="Kuo A."/>
            <person name="Nagy L.G."/>
            <person name="Floudas D."/>
            <person name="Copeland A."/>
            <person name="Barry K.W."/>
            <person name="Cichocki N."/>
            <person name="Veneault-Fourrey C."/>
            <person name="LaButti K."/>
            <person name="Lindquist E.A."/>
            <person name="Lipzen A."/>
            <person name="Lundell T."/>
            <person name="Morin E."/>
            <person name="Murat C."/>
            <person name="Riley R."/>
            <person name="Ohm R."/>
            <person name="Sun H."/>
            <person name="Tunlid A."/>
            <person name="Henrissat B."/>
            <person name="Grigoriev I.V."/>
            <person name="Hibbett D.S."/>
            <person name="Martin F."/>
        </authorList>
    </citation>
    <scope>NUCLEOTIDE SEQUENCE [LARGE SCALE GENOMIC DNA]</scope>
    <source>
        <strain evidence="15">FD-334 SS-4</strain>
    </source>
</reference>